<dbReference type="EMBL" id="HG739117">
    <property type="protein sequence ID" value="CDP08496.1"/>
    <property type="molecule type" value="Genomic_DNA"/>
</dbReference>
<dbReference type="GO" id="GO:0030687">
    <property type="term" value="C:preribosome, large subunit precursor"/>
    <property type="evidence" value="ECO:0007669"/>
    <property type="project" value="TreeGrafter"/>
</dbReference>
<evidence type="ECO:0000313" key="3">
    <source>
        <dbReference type="Proteomes" id="UP000295252"/>
    </source>
</evidence>
<keyword evidence="1" id="KW-1133">Transmembrane helix</keyword>
<reference evidence="3" key="1">
    <citation type="journal article" date="2014" name="Science">
        <title>The coffee genome provides insight into the convergent evolution of caffeine biosynthesis.</title>
        <authorList>
            <person name="Denoeud F."/>
            <person name="Carretero-Paulet L."/>
            <person name="Dereeper A."/>
            <person name="Droc G."/>
            <person name="Guyot R."/>
            <person name="Pietrella M."/>
            <person name="Zheng C."/>
            <person name="Alberti A."/>
            <person name="Anthony F."/>
            <person name="Aprea G."/>
            <person name="Aury J.M."/>
            <person name="Bento P."/>
            <person name="Bernard M."/>
            <person name="Bocs S."/>
            <person name="Campa C."/>
            <person name="Cenci A."/>
            <person name="Combes M.C."/>
            <person name="Crouzillat D."/>
            <person name="Da Silva C."/>
            <person name="Daddiego L."/>
            <person name="De Bellis F."/>
            <person name="Dussert S."/>
            <person name="Garsmeur O."/>
            <person name="Gayraud T."/>
            <person name="Guignon V."/>
            <person name="Jahn K."/>
            <person name="Jamilloux V."/>
            <person name="Joet T."/>
            <person name="Labadie K."/>
            <person name="Lan T."/>
            <person name="Leclercq J."/>
            <person name="Lepelley M."/>
            <person name="Leroy T."/>
            <person name="Li L.T."/>
            <person name="Librado P."/>
            <person name="Lopez L."/>
            <person name="Munoz A."/>
            <person name="Noel B."/>
            <person name="Pallavicini A."/>
            <person name="Perrotta G."/>
            <person name="Poncet V."/>
            <person name="Pot D."/>
            <person name="Priyono X."/>
            <person name="Rigoreau M."/>
            <person name="Rouard M."/>
            <person name="Rozas J."/>
            <person name="Tranchant-Dubreuil C."/>
            <person name="VanBuren R."/>
            <person name="Zhang Q."/>
            <person name="Andrade A.C."/>
            <person name="Argout X."/>
            <person name="Bertrand B."/>
            <person name="de Kochko A."/>
            <person name="Graziosi G."/>
            <person name="Henry R.J."/>
            <person name="Jayarama X."/>
            <person name="Ming R."/>
            <person name="Nagai C."/>
            <person name="Rounsley S."/>
            <person name="Sankoff D."/>
            <person name="Giuliano G."/>
            <person name="Albert V.A."/>
            <person name="Wincker P."/>
            <person name="Lashermes P."/>
        </authorList>
    </citation>
    <scope>NUCLEOTIDE SEQUENCE [LARGE SCALE GENOMIC DNA]</scope>
    <source>
        <strain evidence="3">cv. DH200-94</strain>
    </source>
</reference>
<dbReference type="PANTHER" id="PTHR22734:SF3">
    <property type="entry name" value="RIBOSOME PRODUCTION FACTOR 1"/>
    <property type="match status" value="1"/>
</dbReference>
<dbReference type="PhylomeDB" id="A0A068UJ36"/>
<dbReference type="STRING" id="49390.A0A068UJ36"/>
<dbReference type="GO" id="GO:0042134">
    <property type="term" value="F:rRNA primary transcript binding"/>
    <property type="evidence" value="ECO:0007669"/>
    <property type="project" value="InterPro"/>
</dbReference>
<dbReference type="GO" id="GO:0005730">
    <property type="term" value="C:nucleolus"/>
    <property type="evidence" value="ECO:0007669"/>
    <property type="project" value="TreeGrafter"/>
</dbReference>
<dbReference type="InParanoid" id="A0A068UJ36"/>
<gene>
    <name evidence="2" type="ORF">GSCOC_T00027422001</name>
</gene>
<keyword evidence="1" id="KW-0812">Transmembrane</keyword>
<evidence type="ECO:0000256" key="1">
    <source>
        <dbReference type="SAM" id="Phobius"/>
    </source>
</evidence>
<evidence type="ECO:0000313" key="2">
    <source>
        <dbReference type="EMBL" id="CDP08496.1"/>
    </source>
</evidence>
<sequence>MVAKILKESDQLERASNTILIDINFYKQSPSKKIPRTIENTGELDETIYKPNDEELIPFAFLTFFSHSSSILKQNNTPKILTTTCHFSSIICRGPAFIPDLLSMNPNAHYFKRGTYDIKNIFFLNFFKACNLCLAFILNHHLWLFFLSKLLLWKDIKNRGNSTSHKLELVLNNFTMCSGHHVGSKWFVDTITFLHDPNFRGHRVVTFHN</sequence>
<keyword evidence="1" id="KW-0472">Membrane</keyword>
<organism evidence="2 3">
    <name type="scientific">Coffea canephora</name>
    <name type="common">Robusta coffee</name>
    <dbReference type="NCBI Taxonomy" id="49390"/>
    <lineage>
        <taxon>Eukaryota</taxon>
        <taxon>Viridiplantae</taxon>
        <taxon>Streptophyta</taxon>
        <taxon>Embryophyta</taxon>
        <taxon>Tracheophyta</taxon>
        <taxon>Spermatophyta</taxon>
        <taxon>Magnoliopsida</taxon>
        <taxon>eudicotyledons</taxon>
        <taxon>Gunneridae</taxon>
        <taxon>Pentapetalae</taxon>
        <taxon>asterids</taxon>
        <taxon>lamiids</taxon>
        <taxon>Gentianales</taxon>
        <taxon>Rubiaceae</taxon>
        <taxon>Ixoroideae</taxon>
        <taxon>Gardenieae complex</taxon>
        <taxon>Bertiereae - Coffeeae clade</taxon>
        <taxon>Coffeeae</taxon>
        <taxon>Coffea</taxon>
    </lineage>
</organism>
<protein>
    <submittedName>
        <fullName evidence="2">Uncharacterized protein</fullName>
    </submittedName>
</protein>
<dbReference type="GO" id="GO:0000470">
    <property type="term" value="P:maturation of LSU-rRNA"/>
    <property type="evidence" value="ECO:0007669"/>
    <property type="project" value="TreeGrafter"/>
</dbReference>
<dbReference type="AlphaFoldDB" id="A0A068UJ36"/>
<dbReference type="Gramene" id="CDP08496">
    <property type="protein sequence ID" value="CDP08496"/>
    <property type="gene ID" value="GSCOC_T00027422001"/>
</dbReference>
<keyword evidence="3" id="KW-1185">Reference proteome</keyword>
<feature type="transmembrane region" description="Helical" evidence="1">
    <location>
        <begin position="122"/>
        <end position="146"/>
    </location>
</feature>
<dbReference type="PANTHER" id="PTHR22734">
    <property type="entry name" value="U3 SMALL NUCLEOLAR RIBONUCLEOPROTEIN PROTEIN IMP4"/>
    <property type="match status" value="1"/>
</dbReference>
<dbReference type="InterPro" id="IPR044281">
    <property type="entry name" value="IMP4/RPF1"/>
</dbReference>
<dbReference type="SUPFAM" id="SSF52954">
    <property type="entry name" value="Class II aaRS ABD-related"/>
    <property type="match status" value="1"/>
</dbReference>
<accession>A0A068UJ36</accession>
<dbReference type="Proteomes" id="UP000295252">
    <property type="component" value="Chromosome I"/>
</dbReference>
<proteinExistence type="predicted"/>
<dbReference type="GO" id="GO:0000460">
    <property type="term" value="P:maturation of 5.8S rRNA"/>
    <property type="evidence" value="ECO:0007669"/>
    <property type="project" value="TreeGrafter"/>
</dbReference>
<name>A0A068UJ36_COFCA</name>